<evidence type="ECO:0000313" key="3">
    <source>
        <dbReference type="EMBL" id="KIN93983.1"/>
    </source>
</evidence>
<reference evidence="3 4" key="1">
    <citation type="submission" date="2014-04" db="EMBL/GenBank/DDBJ databases">
        <authorList>
            <consortium name="DOE Joint Genome Institute"/>
            <person name="Kuo A."/>
            <person name="Kohler A."/>
            <person name="Costa M.D."/>
            <person name="Nagy L.G."/>
            <person name="Floudas D."/>
            <person name="Copeland A."/>
            <person name="Barry K.W."/>
            <person name="Cichocki N."/>
            <person name="Veneault-Fourrey C."/>
            <person name="LaButti K."/>
            <person name="Lindquist E.A."/>
            <person name="Lipzen A."/>
            <person name="Lundell T."/>
            <person name="Morin E."/>
            <person name="Murat C."/>
            <person name="Sun H."/>
            <person name="Tunlid A."/>
            <person name="Henrissat B."/>
            <person name="Grigoriev I.V."/>
            <person name="Hibbett D.S."/>
            <person name="Martin F."/>
            <person name="Nordberg H.P."/>
            <person name="Cantor M.N."/>
            <person name="Hua S.X."/>
        </authorList>
    </citation>
    <scope>NUCLEOTIDE SEQUENCE [LARGE SCALE GENOMIC DNA]</scope>
    <source>
        <strain evidence="3 4">Marx 270</strain>
    </source>
</reference>
<sequence>DEDKGLPTTDPAICVLHWHIHATAGRATGSDESWYHLRSQIWVTSIMLNPPSLWLTMNPCDLHDPLVQVFAGEHIDLDNFNAHIGPCKSRQAQNMANNPYTSAKFFHFLIKMILGTLFGVMFPMQQHKSTEGIFSHVFAYFGVVKSQGRGTLHLHMLLWLSNAPSMEEMELLLKCPDFHECVKDFIKASIHAYLPGLES</sequence>
<feature type="domain" description="Helitron helicase-like" evidence="2">
    <location>
        <begin position="17"/>
        <end position="158"/>
    </location>
</feature>
<reference evidence="4" key="2">
    <citation type="submission" date="2015-01" db="EMBL/GenBank/DDBJ databases">
        <title>Evolutionary Origins and Diversification of the Mycorrhizal Mutualists.</title>
        <authorList>
            <consortium name="DOE Joint Genome Institute"/>
            <consortium name="Mycorrhizal Genomics Consortium"/>
            <person name="Kohler A."/>
            <person name="Kuo A."/>
            <person name="Nagy L.G."/>
            <person name="Floudas D."/>
            <person name="Copeland A."/>
            <person name="Barry K.W."/>
            <person name="Cichocki N."/>
            <person name="Veneault-Fourrey C."/>
            <person name="LaButti K."/>
            <person name="Lindquist E.A."/>
            <person name="Lipzen A."/>
            <person name="Lundell T."/>
            <person name="Morin E."/>
            <person name="Murat C."/>
            <person name="Riley R."/>
            <person name="Ohm R."/>
            <person name="Sun H."/>
            <person name="Tunlid A."/>
            <person name="Henrissat B."/>
            <person name="Grigoriev I.V."/>
            <person name="Hibbett D.S."/>
            <person name="Martin F."/>
        </authorList>
    </citation>
    <scope>NUCLEOTIDE SEQUENCE [LARGE SCALE GENOMIC DNA]</scope>
    <source>
        <strain evidence="4">Marx 270</strain>
    </source>
</reference>
<evidence type="ECO:0000313" key="4">
    <source>
        <dbReference type="Proteomes" id="UP000054217"/>
    </source>
</evidence>
<feature type="non-terminal residue" evidence="3">
    <location>
        <position position="1"/>
    </location>
</feature>
<organism evidence="3 4">
    <name type="scientific">Pisolithus tinctorius Marx 270</name>
    <dbReference type="NCBI Taxonomy" id="870435"/>
    <lineage>
        <taxon>Eukaryota</taxon>
        <taxon>Fungi</taxon>
        <taxon>Dikarya</taxon>
        <taxon>Basidiomycota</taxon>
        <taxon>Agaricomycotina</taxon>
        <taxon>Agaricomycetes</taxon>
        <taxon>Agaricomycetidae</taxon>
        <taxon>Boletales</taxon>
        <taxon>Sclerodermatineae</taxon>
        <taxon>Pisolithaceae</taxon>
        <taxon>Pisolithus</taxon>
    </lineage>
</organism>
<dbReference type="EMBL" id="KN832121">
    <property type="protein sequence ID" value="KIN93983.1"/>
    <property type="molecule type" value="Genomic_DNA"/>
</dbReference>
<dbReference type="Proteomes" id="UP000054217">
    <property type="component" value="Unassembled WGS sequence"/>
</dbReference>
<dbReference type="Pfam" id="PF14214">
    <property type="entry name" value="Helitron_like_N"/>
    <property type="match status" value="1"/>
</dbReference>
<keyword evidence="1" id="KW-0472">Membrane</keyword>
<name>A0A0C3NEP8_PISTI</name>
<protein>
    <recommendedName>
        <fullName evidence="2">Helitron helicase-like domain-containing protein</fullName>
    </recommendedName>
</protein>
<dbReference type="InParanoid" id="A0A0C3NEP8"/>
<keyword evidence="4" id="KW-1185">Reference proteome</keyword>
<keyword evidence="1" id="KW-0812">Transmembrane</keyword>
<evidence type="ECO:0000256" key="1">
    <source>
        <dbReference type="SAM" id="Phobius"/>
    </source>
</evidence>
<keyword evidence="1" id="KW-1133">Transmembrane helix</keyword>
<accession>A0A0C3NEP8</accession>
<evidence type="ECO:0000259" key="2">
    <source>
        <dbReference type="Pfam" id="PF14214"/>
    </source>
</evidence>
<dbReference type="HOGENOM" id="CLU_080483_2_0_1"/>
<feature type="transmembrane region" description="Helical" evidence="1">
    <location>
        <begin position="105"/>
        <end position="124"/>
    </location>
</feature>
<dbReference type="STRING" id="870435.A0A0C3NEP8"/>
<proteinExistence type="predicted"/>
<gene>
    <name evidence="3" type="ORF">M404DRAFT_169587</name>
</gene>
<dbReference type="OrthoDB" id="432234at2759"/>
<dbReference type="InterPro" id="IPR025476">
    <property type="entry name" value="Helitron_helicase-like"/>
</dbReference>
<dbReference type="AlphaFoldDB" id="A0A0C3NEP8"/>